<feature type="domain" description="HTH lysR-type" evidence="5">
    <location>
        <begin position="16"/>
        <end position="73"/>
    </location>
</feature>
<dbReference type="InterPro" id="IPR036388">
    <property type="entry name" value="WH-like_DNA-bd_sf"/>
</dbReference>
<evidence type="ECO:0000256" key="4">
    <source>
        <dbReference type="ARBA" id="ARBA00023163"/>
    </source>
</evidence>
<dbReference type="InterPro" id="IPR036390">
    <property type="entry name" value="WH_DNA-bd_sf"/>
</dbReference>
<dbReference type="PROSITE" id="PS50931">
    <property type="entry name" value="HTH_LYSR"/>
    <property type="match status" value="1"/>
</dbReference>
<protein>
    <submittedName>
        <fullName evidence="6">LysR family transcriptional regulator</fullName>
    </submittedName>
</protein>
<dbReference type="Pfam" id="PF03466">
    <property type="entry name" value="LysR_substrate"/>
    <property type="match status" value="1"/>
</dbReference>
<dbReference type="Gene3D" id="1.10.10.10">
    <property type="entry name" value="Winged helix-like DNA-binding domain superfamily/Winged helix DNA-binding domain"/>
    <property type="match status" value="1"/>
</dbReference>
<dbReference type="PANTHER" id="PTHR30118:SF14">
    <property type="entry name" value="LYSR FAMILY TRANSCRIPTIONAL REGULATOR"/>
    <property type="match status" value="1"/>
</dbReference>
<dbReference type="InterPro" id="IPR000847">
    <property type="entry name" value="LysR_HTH_N"/>
</dbReference>
<dbReference type="Proteomes" id="UP000636811">
    <property type="component" value="Unassembled WGS sequence"/>
</dbReference>
<sequence>MKDTNVLENVQKLKDFDLNLLKVFETVYICRSGIRAAEMLGVTASAISQSLHKLRIFFDDPLFIREGKGVSPTSIADNIHESISETIGLLFENLLISEPTSLNQITIYCTPFSAVRVMPTLASALKEAGIHCGIKHISSDGMLETTEEILTYRKADVVFGTAPYYSFSTVTEVFDSAMAVAVCRKDHPRIGDVLTQENMKKERSTFLLNNTESVKKAQVDLENYFVKREFAFSSSSLITILSMTEASDYISFMPDWFAAKFAGSFNLKILKSDFVLPPVSIYMTYHKNLMKNTELFNVVKKMREQNNKSE</sequence>
<dbReference type="SUPFAM" id="SSF53850">
    <property type="entry name" value="Periplasmic binding protein-like II"/>
    <property type="match status" value="1"/>
</dbReference>
<evidence type="ECO:0000313" key="7">
    <source>
        <dbReference type="Proteomes" id="UP000636811"/>
    </source>
</evidence>
<accession>A0ABS0EAQ2</accession>
<keyword evidence="3" id="KW-0238">DNA-binding</keyword>
<dbReference type="SUPFAM" id="SSF46785">
    <property type="entry name" value="Winged helix' DNA-binding domain"/>
    <property type="match status" value="1"/>
</dbReference>
<keyword evidence="7" id="KW-1185">Reference proteome</keyword>
<organism evidence="6 7">
    <name type="scientific">Rahnella laticis</name>
    <dbReference type="NCBI Taxonomy" id="2787622"/>
    <lineage>
        <taxon>Bacteria</taxon>
        <taxon>Pseudomonadati</taxon>
        <taxon>Pseudomonadota</taxon>
        <taxon>Gammaproteobacteria</taxon>
        <taxon>Enterobacterales</taxon>
        <taxon>Yersiniaceae</taxon>
        <taxon>Rahnella</taxon>
    </lineage>
</organism>
<keyword evidence="2" id="KW-0805">Transcription regulation</keyword>
<dbReference type="PANTHER" id="PTHR30118">
    <property type="entry name" value="HTH-TYPE TRANSCRIPTIONAL REGULATOR LEUO-RELATED"/>
    <property type="match status" value="1"/>
</dbReference>
<proteinExistence type="inferred from homology"/>
<evidence type="ECO:0000313" key="6">
    <source>
        <dbReference type="EMBL" id="MBF7981180.1"/>
    </source>
</evidence>
<reference evidence="6 7" key="1">
    <citation type="submission" date="2020-11" db="EMBL/GenBank/DDBJ databases">
        <title>Taxonomic investigation of Rahnella strains.</title>
        <authorList>
            <person name="Lee S.D."/>
        </authorList>
    </citation>
    <scope>NUCLEOTIDE SEQUENCE [LARGE SCALE GENOMIC DNA]</scope>
    <source>
        <strain evidence="6 7">SAP-17</strain>
    </source>
</reference>
<name>A0ABS0EAQ2_9GAMM</name>
<dbReference type="RefSeq" id="WP_195815018.1">
    <property type="nucleotide sequence ID" value="NZ_JADOBI010000007.1"/>
</dbReference>
<dbReference type="InterPro" id="IPR005119">
    <property type="entry name" value="LysR_subst-bd"/>
</dbReference>
<dbReference type="EMBL" id="JADOBI010000007">
    <property type="protein sequence ID" value="MBF7981180.1"/>
    <property type="molecule type" value="Genomic_DNA"/>
</dbReference>
<evidence type="ECO:0000256" key="1">
    <source>
        <dbReference type="ARBA" id="ARBA00009437"/>
    </source>
</evidence>
<evidence type="ECO:0000259" key="5">
    <source>
        <dbReference type="PROSITE" id="PS50931"/>
    </source>
</evidence>
<comment type="caution">
    <text evidence="6">The sequence shown here is derived from an EMBL/GenBank/DDBJ whole genome shotgun (WGS) entry which is preliminary data.</text>
</comment>
<dbReference type="Gene3D" id="3.40.190.10">
    <property type="entry name" value="Periplasmic binding protein-like II"/>
    <property type="match status" value="2"/>
</dbReference>
<evidence type="ECO:0000256" key="2">
    <source>
        <dbReference type="ARBA" id="ARBA00023015"/>
    </source>
</evidence>
<dbReference type="Pfam" id="PF00126">
    <property type="entry name" value="HTH_1"/>
    <property type="match status" value="1"/>
</dbReference>
<comment type="similarity">
    <text evidence="1">Belongs to the LysR transcriptional regulatory family.</text>
</comment>
<keyword evidence="4" id="KW-0804">Transcription</keyword>
<dbReference type="InterPro" id="IPR050389">
    <property type="entry name" value="LysR-type_TF"/>
</dbReference>
<evidence type="ECO:0000256" key="3">
    <source>
        <dbReference type="ARBA" id="ARBA00023125"/>
    </source>
</evidence>
<gene>
    <name evidence="6" type="ORF">IV433_17330</name>
</gene>